<proteinExistence type="predicted"/>
<dbReference type="InterPro" id="IPR055304">
    <property type="entry name" value="CHCHD2/10-like"/>
</dbReference>
<sequence length="106" mass="11308">MNSGGMVAQGMALGVGSSMGHHAVNGAMNMFSGSGDDKEAAPQQQAAPQQAYPQVPAQNYNLDAGDACAVDQKQLYQCLQEQNNNAAACDFYFQALRACQENKQYQ</sequence>
<keyword evidence="3" id="KW-1185">Reference proteome</keyword>
<feature type="region of interest" description="Disordered" evidence="1">
    <location>
        <begin position="26"/>
        <end position="51"/>
    </location>
</feature>
<dbReference type="EMBL" id="BEYU01000111">
    <property type="protein sequence ID" value="GBG32013.1"/>
    <property type="molecule type" value="Genomic_DNA"/>
</dbReference>
<dbReference type="OrthoDB" id="1106148at2759"/>
<dbReference type="GO" id="GO:0005634">
    <property type="term" value="C:nucleus"/>
    <property type="evidence" value="ECO:0007669"/>
    <property type="project" value="TreeGrafter"/>
</dbReference>
<accession>A0A2R5GTN9</accession>
<evidence type="ECO:0000313" key="3">
    <source>
        <dbReference type="Proteomes" id="UP000241890"/>
    </source>
</evidence>
<dbReference type="SUPFAM" id="SSF47072">
    <property type="entry name" value="Cysteine alpha-hairpin motif"/>
    <property type="match status" value="1"/>
</dbReference>
<dbReference type="PANTHER" id="PTHR13523">
    <property type="entry name" value="COILED-COIL-HELIX-COILED-COIL-HELIX DOMAIN CONTAINING 2/NUR77"/>
    <property type="match status" value="1"/>
</dbReference>
<feature type="compositionally biased region" description="Low complexity" evidence="1">
    <location>
        <begin position="41"/>
        <end position="51"/>
    </location>
</feature>
<comment type="caution">
    <text evidence="2">The sequence shown here is derived from an EMBL/GenBank/DDBJ whole genome shotgun (WGS) entry which is preliminary data.</text>
</comment>
<evidence type="ECO:0000256" key="1">
    <source>
        <dbReference type="SAM" id="MobiDB-lite"/>
    </source>
</evidence>
<dbReference type="Proteomes" id="UP000241890">
    <property type="component" value="Unassembled WGS sequence"/>
</dbReference>
<dbReference type="PANTHER" id="PTHR13523:SF2">
    <property type="entry name" value="COILED-COIL-HELIX-COILED-COIL-HELIX DOMAIN CONTAINING 2, ISOFORM A-RELATED"/>
    <property type="match status" value="1"/>
</dbReference>
<dbReference type="GO" id="GO:0005739">
    <property type="term" value="C:mitochondrion"/>
    <property type="evidence" value="ECO:0007669"/>
    <property type="project" value="TreeGrafter"/>
</dbReference>
<dbReference type="GO" id="GO:0007005">
    <property type="term" value="P:mitochondrion organization"/>
    <property type="evidence" value="ECO:0007669"/>
    <property type="project" value="InterPro"/>
</dbReference>
<protein>
    <submittedName>
        <fullName evidence="2">Mitochondrial intermembrane space cysteine motif-containing protein MIX17</fullName>
    </submittedName>
</protein>
<evidence type="ECO:0000313" key="2">
    <source>
        <dbReference type="EMBL" id="GBG32013.1"/>
    </source>
</evidence>
<reference evidence="2 3" key="1">
    <citation type="submission" date="2017-12" db="EMBL/GenBank/DDBJ databases">
        <title>Sequencing, de novo assembly and annotation of complete genome of a new Thraustochytrid species, strain FCC1311.</title>
        <authorList>
            <person name="Sedici K."/>
            <person name="Godart F."/>
            <person name="Aiese Cigliano R."/>
            <person name="Sanseverino W."/>
            <person name="Barakat M."/>
            <person name="Ortet P."/>
            <person name="Marechal E."/>
            <person name="Cagnac O."/>
            <person name="Amato A."/>
        </authorList>
    </citation>
    <scope>NUCLEOTIDE SEQUENCE [LARGE SCALE GENOMIC DNA]</scope>
</reference>
<dbReference type="AlphaFoldDB" id="A0A2R5GTN9"/>
<dbReference type="InterPro" id="IPR009069">
    <property type="entry name" value="Cys_alpha_HP_mot_SF"/>
</dbReference>
<organism evidence="2 3">
    <name type="scientific">Hondaea fermentalgiana</name>
    <dbReference type="NCBI Taxonomy" id="2315210"/>
    <lineage>
        <taxon>Eukaryota</taxon>
        <taxon>Sar</taxon>
        <taxon>Stramenopiles</taxon>
        <taxon>Bigyra</taxon>
        <taxon>Labyrinthulomycetes</taxon>
        <taxon>Thraustochytrida</taxon>
        <taxon>Thraustochytriidae</taxon>
        <taxon>Hondaea</taxon>
    </lineage>
</organism>
<gene>
    <name evidence="2" type="ORF">FCC1311_082382</name>
</gene>
<name>A0A2R5GTN9_9STRA</name>
<dbReference type="InParanoid" id="A0A2R5GTN9"/>